<sequence length="287" mass="31423">MLPSKKAISIGYDFPSNHPRARFLEKAVALSQKSVDIVMNPHDRIFPGADTIDAVRSGKLDFGWINFAHLEQIAPDLAAMHAPFTLSDTTMHTTEQRQQYLAEVNSKLGGTDLCIAAVMRGADQIICTGRPIELAGARFSKLPLRVPGSGVYENIIGALGAKPILATISTALALIESGKVKGAITSPGAWLTLFKVHYPHVYHMKGLMMINYVLLSRRADADAEWARLIKSANTQCVTENWDAMRMQDEEILAAIKSSNECTYQVIEPTDHEVRSLGSEPVNIGQLP</sequence>
<dbReference type="InterPro" id="IPR018389">
    <property type="entry name" value="DctP_fam"/>
</dbReference>
<protein>
    <recommendedName>
        <fullName evidence="6">TRAP-type C4-dicarboxylate transport system substrate-binding protein</fullName>
    </recommendedName>
</protein>
<name>A0ABN4WQ24_9HYPH</name>
<dbReference type="EMBL" id="CP019630">
    <property type="protein sequence ID" value="AQQ03844.1"/>
    <property type="molecule type" value="Genomic_DNA"/>
</dbReference>
<evidence type="ECO:0000256" key="1">
    <source>
        <dbReference type="ARBA" id="ARBA00009023"/>
    </source>
</evidence>
<accession>A0ABN4WQ24</accession>
<evidence type="ECO:0000256" key="2">
    <source>
        <dbReference type="ARBA" id="ARBA00022448"/>
    </source>
</evidence>
<keyword evidence="3" id="KW-0732">Signal</keyword>
<dbReference type="PANTHER" id="PTHR33376:SF7">
    <property type="entry name" value="C4-DICARBOXYLATE-BINDING PROTEIN DCTB"/>
    <property type="match status" value="1"/>
</dbReference>
<keyword evidence="5" id="KW-1185">Reference proteome</keyword>
<comment type="similarity">
    <text evidence="1">Belongs to the bacterial solute-binding protein 7 family.</text>
</comment>
<evidence type="ECO:0000313" key="5">
    <source>
        <dbReference type="Proteomes" id="UP000188174"/>
    </source>
</evidence>
<dbReference type="Gene3D" id="3.40.190.170">
    <property type="entry name" value="Bacterial extracellular solute-binding protein, family 7"/>
    <property type="match status" value="1"/>
</dbReference>
<evidence type="ECO:0008006" key="6">
    <source>
        <dbReference type="Google" id="ProtNLM"/>
    </source>
</evidence>
<evidence type="ECO:0000256" key="3">
    <source>
        <dbReference type="ARBA" id="ARBA00022729"/>
    </source>
</evidence>
<proteinExistence type="inferred from homology"/>
<evidence type="ECO:0000313" key="4">
    <source>
        <dbReference type="EMBL" id="AQQ03844.1"/>
    </source>
</evidence>
<dbReference type="PANTHER" id="PTHR33376">
    <property type="match status" value="1"/>
</dbReference>
<dbReference type="InterPro" id="IPR038404">
    <property type="entry name" value="TRAP_DctP_sf"/>
</dbReference>
<gene>
    <name evidence="4" type="ORF">B0E33_09790</name>
</gene>
<dbReference type="RefSeq" id="WP_156912371.1">
    <property type="nucleotide sequence ID" value="NZ_CP019630.1"/>
</dbReference>
<dbReference type="Proteomes" id="UP000188174">
    <property type="component" value="Chromosome"/>
</dbReference>
<dbReference type="Pfam" id="PF03480">
    <property type="entry name" value="DctP"/>
    <property type="match status" value="1"/>
</dbReference>
<keyword evidence="2" id="KW-0813">Transport</keyword>
<reference evidence="4 5" key="1">
    <citation type="submission" date="2017-02" db="EMBL/GenBank/DDBJ databases">
        <authorList>
            <person name="Jeong S."/>
        </authorList>
    </citation>
    <scope>NUCLEOTIDE SEQUENCE [LARGE SCALE GENOMIC DNA]</scope>
    <source>
        <strain evidence="4 5">RMAR6-6</strain>
    </source>
</reference>
<organism evidence="4 5">
    <name type="scientific">Roseibium algicola</name>
    <dbReference type="NCBI Taxonomy" id="2857014"/>
    <lineage>
        <taxon>Bacteria</taxon>
        <taxon>Pseudomonadati</taxon>
        <taxon>Pseudomonadota</taxon>
        <taxon>Alphaproteobacteria</taxon>
        <taxon>Hyphomicrobiales</taxon>
        <taxon>Stappiaceae</taxon>
        <taxon>Roseibium</taxon>
    </lineage>
</organism>